<proteinExistence type="predicted"/>
<protein>
    <submittedName>
        <fullName evidence="1">Uncharacterized protein</fullName>
    </submittedName>
</protein>
<keyword evidence="2" id="KW-1185">Reference proteome</keyword>
<name>A0ACC2LD85_PERAE</name>
<sequence length="324" mass="36132">MSLAKERVAQDTHISNMYGIQALDPSFESYGYESYHKMLLQEEREISPRGCNLTSLSSLNDADGSDLKFTSFSSSSSEEAHSLVDFKTRSDEWAYTNGTLLSFEQGERISHPTSYSKMGDEAEYMSWVDAIDHKIECDYLNSKCAVSSRLLENLNSYETACSNGSMKGTDKDNRCGDERCGWLYPAGDGLQDSGLSQGCFNKRPHMGGDVQTSKKHCPGEARKPKTKPIAYKDPQSIAAKHRRERISERLKILQDLVPNGSKVDLVTMLEKAISYVKFLQLQVKVLATDEFWPAQGGKAPEAAQVKEAIDSILSSHRNRDSISK</sequence>
<evidence type="ECO:0000313" key="2">
    <source>
        <dbReference type="Proteomes" id="UP001234297"/>
    </source>
</evidence>
<reference evidence="1 2" key="1">
    <citation type="journal article" date="2022" name="Hortic Res">
        <title>A haplotype resolved chromosomal level avocado genome allows analysis of novel avocado genes.</title>
        <authorList>
            <person name="Nath O."/>
            <person name="Fletcher S.J."/>
            <person name="Hayward A."/>
            <person name="Shaw L.M."/>
            <person name="Masouleh A.K."/>
            <person name="Furtado A."/>
            <person name="Henry R.J."/>
            <person name="Mitter N."/>
        </authorList>
    </citation>
    <scope>NUCLEOTIDE SEQUENCE [LARGE SCALE GENOMIC DNA]</scope>
    <source>
        <strain evidence="2">cv. Hass</strain>
    </source>
</reference>
<dbReference type="Proteomes" id="UP001234297">
    <property type="component" value="Chromosome 7"/>
</dbReference>
<evidence type="ECO:0000313" key="1">
    <source>
        <dbReference type="EMBL" id="KAJ8631128.1"/>
    </source>
</evidence>
<gene>
    <name evidence="1" type="ORF">MRB53_024451</name>
</gene>
<accession>A0ACC2LD85</accession>
<organism evidence="1 2">
    <name type="scientific">Persea americana</name>
    <name type="common">Avocado</name>
    <dbReference type="NCBI Taxonomy" id="3435"/>
    <lineage>
        <taxon>Eukaryota</taxon>
        <taxon>Viridiplantae</taxon>
        <taxon>Streptophyta</taxon>
        <taxon>Embryophyta</taxon>
        <taxon>Tracheophyta</taxon>
        <taxon>Spermatophyta</taxon>
        <taxon>Magnoliopsida</taxon>
        <taxon>Magnoliidae</taxon>
        <taxon>Laurales</taxon>
        <taxon>Lauraceae</taxon>
        <taxon>Persea</taxon>
    </lineage>
</organism>
<comment type="caution">
    <text evidence="1">The sequence shown here is derived from an EMBL/GenBank/DDBJ whole genome shotgun (WGS) entry which is preliminary data.</text>
</comment>
<dbReference type="EMBL" id="CM056815">
    <property type="protein sequence ID" value="KAJ8631128.1"/>
    <property type="molecule type" value="Genomic_DNA"/>
</dbReference>